<dbReference type="Proteomes" id="UP000663841">
    <property type="component" value="Unassembled WGS sequence"/>
</dbReference>
<feature type="compositionally biased region" description="Polar residues" evidence="1">
    <location>
        <begin position="48"/>
        <end position="58"/>
    </location>
</feature>
<reference evidence="2" key="1">
    <citation type="submission" date="2021-01" db="EMBL/GenBank/DDBJ databases">
        <authorList>
            <person name="Kaushik A."/>
        </authorList>
    </citation>
    <scope>NUCLEOTIDE SEQUENCE</scope>
    <source>
        <strain evidence="2">AG3-T5</strain>
    </source>
</reference>
<dbReference type="AlphaFoldDB" id="A0A8H3GZ53"/>
<comment type="caution">
    <text evidence="2">The sequence shown here is derived from an EMBL/GenBank/DDBJ whole genome shotgun (WGS) entry which is preliminary data.</text>
</comment>
<evidence type="ECO:0000256" key="1">
    <source>
        <dbReference type="SAM" id="MobiDB-lite"/>
    </source>
</evidence>
<protein>
    <submittedName>
        <fullName evidence="2">Uncharacterized protein</fullName>
    </submittedName>
</protein>
<name>A0A8H3GZ53_9AGAM</name>
<accession>A0A8H3GZ53</accession>
<feature type="region of interest" description="Disordered" evidence="1">
    <location>
        <begin position="36"/>
        <end position="73"/>
    </location>
</feature>
<sequence length="539" mass="57303">MTLVPPTTCDLAIGCMAALAIPSCVERFGQRYRDHGITKPKSRLATHDLSTNPGSSHNSVREPHNTLSLTSNSSTSSQQSIQVHYLPKDQVLHCLEKYQALAREGLHFNSAKEAVLWCSLGLGVVACSRISPGKQTPFSGQCSGSIHPLNAISDSGFAPSFDTGGRNRLSADDPDMESAITNLVDGLAGVFTSGLLEFTSASHGLLPEVGQGFAPMLSRFGFARDQGVINVLSLAVEISTQLLLILQKSPGILGSSVSYWALCLKFVLSSSEDNASKLKDLQSQQMKCNPPHCLAEPTCFNIVTTPFQGNTLEFPTLSNSDPLPESPHTATPLHHRTRSRAVSLMSHMSLRSFSSIQSSGRLSAKSSATTSLSHDLWAVGSVLPFGSLIGGSPATALGTLGLLAESLEVIPQHRELLSPENEHSIATPGSSLKGTRLCSISDDLQKETGKGKAKATQLPREGLRPGTVNLRARTGTRFLETSLSAPSGLRSSCPFSKMDPLLAALEKNSKLKSKSRCLNCGKKGENVSFGIVCSLTLGL</sequence>
<evidence type="ECO:0000313" key="2">
    <source>
        <dbReference type="EMBL" id="CAE6472617.1"/>
    </source>
</evidence>
<gene>
    <name evidence="2" type="ORF">RDB_LOCUS181096</name>
</gene>
<proteinExistence type="predicted"/>
<organism evidence="2 3">
    <name type="scientific">Rhizoctonia solani</name>
    <dbReference type="NCBI Taxonomy" id="456999"/>
    <lineage>
        <taxon>Eukaryota</taxon>
        <taxon>Fungi</taxon>
        <taxon>Dikarya</taxon>
        <taxon>Basidiomycota</taxon>
        <taxon>Agaricomycotina</taxon>
        <taxon>Agaricomycetes</taxon>
        <taxon>Cantharellales</taxon>
        <taxon>Ceratobasidiaceae</taxon>
        <taxon>Rhizoctonia</taxon>
    </lineage>
</organism>
<dbReference type="EMBL" id="CAJMWW010000502">
    <property type="protein sequence ID" value="CAE6472617.1"/>
    <property type="molecule type" value="Genomic_DNA"/>
</dbReference>
<evidence type="ECO:0000313" key="3">
    <source>
        <dbReference type="Proteomes" id="UP000663841"/>
    </source>
</evidence>